<dbReference type="PROSITE" id="PS51155">
    <property type="entry name" value="CHIT_BIND_RR_2"/>
    <property type="match status" value="1"/>
</dbReference>
<reference evidence="5" key="1">
    <citation type="submission" date="2021-11" db="EMBL/GenBank/DDBJ databases">
        <authorList>
            <person name="Schell T."/>
        </authorList>
    </citation>
    <scope>NUCLEOTIDE SEQUENCE</scope>
    <source>
        <strain evidence="5">M5</strain>
    </source>
</reference>
<comment type="caution">
    <text evidence="5">The sequence shown here is derived from an EMBL/GenBank/DDBJ whole genome shotgun (WGS) entry which is preliminary data.</text>
</comment>
<dbReference type="EMBL" id="CAKKLH010000292">
    <property type="protein sequence ID" value="CAH0109291.1"/>
    <property type="molecule type" value="Genomic_DNA"/>
</dbReference>
<keyword evidence="4" id="KW-0732">Signal</keyword>
<feature type="compositionally biased region" description="Polar residues" evidence="3">
    <location>
        <begin position="37"/>
        <end position="62"/>
    </location>
</feature>
<dbReference type="GO" id="GO:0031012">
    <property type="term" value="C:extracellular matrix"/>
    <property type="evidence" value="ECO:0007669"/>
    <property type="project" value="TreeGrafter"/>
</dbReference>
<keyword evidence="1 2" id="KW-0193">Cuticle</keyword>
<dbReference type="GO" id="GO:0042302">
    <property type="term" value="F:structural constituent of cuticle"/>
    <property type="evidence" value="ECO:0007669"/>
    <property type="project" value="UniProtKB-UniRule"/>
</dbReference>
<evidence type="ECO:0000256" key="2">
    <source>
        <dbReference type="PROSITE-ProRule" id="PRU00497"/>
    </source>
</evidence>
<evidence type="ECO:0000313" key="6">
    <source>
        <dbReference type="Proteomes" id="UP000789390"/>
    </source>
</evidence>
<organism evidence="5 6">
    <name type="scientific">Daphnia galeata</name>
    <dbReference type="NCBI Taxonomy" id="27404"/>
    <lineage>
        <taxon>Eukaryota</taxon>
        <taxon>Metazoa</taxon>
        <taxon>Ecdysozoa</taxon>
        <taxon>Arthropoda</taxon>
        <taxon>Crustacea</taxon>
        <taxon>Branchiopoda</taxon>
        <taxon>Diplostraca</taxon>
        <taxon>Cladocera</taxon>
        <taxon>Anomopoda</taxon>
        <taxon>Daphniidae</taxon>
        <taxon>Daphnia</taxon>
    </lineage>
</organism>
<feature type="region of interest" description="Disordered" evidence="3">
    <location>
        <begin position="37"/>
        <end position="75"/>
    </location>
</feature>
<dbReference type="AlphaFoldDB" id="A0A8J2S4J5"/>
<sequence>MFLKAIVILPAIFSLITAARLARVIGSSGSKRGSFNLESFGNGNHHSQALKTTRSSVDSSNKASERMHPENELNSVGFGAPAYGSVGSTGFGGSPVQGFGGPAGHNQGAGGFGFGSQPGSFGGPSASFGGHSGSFGGPSGSFGGQSGYGGAQGGASGYGSTGGYGENSNAGMPYQFQYNVNEYGNNFGHSQSSDGNQVTGRYFVQLPDGRLQTVDFKADPLNGYTADVQYQGQAQYPASNNGGYPSQSSGAQYSSGGIQQAPSGNYGSGVGGGSVGQLPLAFNGQGNYGGALPSAPGGFSGPGDFSAKPY</sequence>
<dbReference type="PANTHER" id="PTHR12236:SF79">
    <property type="entry name" value="CUTICULAR PROTEIN 50CB-RELATED"/>
    <property type="match status" value="1"/>
</dbReference>
<feature type="chain" id="PRO_5035324451" description="Cuticular protein" evidence="4">
    <location>
        <begin position="19"/>
        <end position="310"/>
    </location>
</feature>
<dbReference type="InterPro" id="IPR031311">
    <property type="entry name" value="CHIT_BIND_RR_consensus"/>
</dbReference>
<dbReference type="PROSITE" id="PS00233">
    <property type="entry name" value="CHIT_BIND_RR_1"/>
    <property type="match status" value="1"/>
</dbReference>
<dbReference type="InterPro" id="IPR051217">
    <property type="entry name" value="Insect_Cuticle_Struc_Prot"/>
</dbReference>
<dbReference type="Proteomes" id="UP000789390">
    <property type="component" value="Unassembled WGS sequence"/>
</dbReference>
<evidence type="ECO:0000313" key="5">
    <source>
        <dbReference type="EMBL" id="CAH0109291.1"/>
    </source>
</evidence>
<dbReference type="OrthoDB" id="10071059at2759"/>
<dbReference type="InterPro" id="IPR000618">
    <property type="entry name" value="Insect_cuticle"/>
</dbReference>
<protein>
    <recommendedName>
        <fullName evidence="7">Cuticular protein</fullName>
    </recommendedName>
</protein>
<dbReference type="GO" id="GO:0005615">
    <property type="term" value="C:extracellular space"/>
    <property type="evidence" value="ECO:0007669"/>
    <property type="project" value="TreeGrafter"/>
</dbReference>
<evidence type="ECO:0000256" key="1">
    <source>
        <dbReference type="ARBA" id="ARBA00022460"/>
    </source>
</evidence>
<evidence type="ECO:0000256" key="3">
    <source>
        <dbReference type="SAM" id="MobiDB-lite"/>
    </source>
</evidence>
<gene>
    <name evidence="5" type="ORF">DGAL_LOCUS12765</name>
</gene>
<evidence type="ECO:0000256" key="4">
    <source>
        <dbReference type="SAM" id="SignalP"/>
    </source>
</evidence>
<proteinExistence type="predicted"/>
<dbReference type="PANTHER" id="PTHR12236">
    <property type="entry name" value="STRUCTURAL CONTITUENT OF CUTICLE"/>
    <property type="match status" value="1"/>
</dbReference>
<feature type="region of interest" description="Disordered" evidence="3">
    <location>
        <begin position="236"/>
        <end position="270"/>
    </location>
</feature>
<evidence type="ECO:0008006" key="7">
    <source>
        <dbReference type="Google" id="ProtNLM"/>
    </source>
</evidence>
<feature type="signal peptide" evidence="4">
    <location>
        <begin position="1"/>
        <end position="18"/>
    </location>
</feature>
<name>A0A8J2S4J5_9CRUS</name>
<dbReference type="Pfam" id="PF00379">
    <property type="entry name" value="Chitin_bind_4"/>
    <property type="match status" value="1"/>
</dbReference>
<feature type="compositionally biased region" description="Low complexity" evidence="3">
    <location>
        <begin position="242"/>
        <end position="261"/>
    </location>
</feature>
<accession>A0A8J2S4J5</accession>
<keyword evidence="6" id="KW-1185">Reference proteome</keyword>